<gene>
    <name evidence="1" type="ORF">NLI96_g3500</name>
</gene>
<dbReference type="EMBL" id="JANAWD010000090">
    <property type="protein sequence ID" value="KAJ3487510.1"/>
    <property type="molecule type" value="Genomic_DNA"/>
</dbReference>
<sequence length="326" mass="36720">MCQHHYLSPAVSVLTKPEPAEEPLTLWFLTPHNSMGSDDLIVIPRPKTPPFSASSLLLSATIATEPVKPERRIQTSPTNLIEAPSKDPYRGFKLEILPPLGTTLSNEVWFPPDLAKGIPYAHRLFLVNPNFQLRLRWIPSHQGVCVHNDDVDKLAGDKAKEVPPNGNMGKPTYLSYAKTIVTGKNLKRWRADRRGKWPNNRYQLSDKEIQPSHTNPKFLETFGESNKTTSRAVRGLTGHAPIGSYYHRFKIKPNAKCPCGATLESPEHVVWDCTLHPTRDLLRDVSVIRPDKLLWMRCSGPLNALYQFIKHNRKAFDFSNAPDPGG</sequence>
<organism evidence="1 2">
    <name type="scientific">Meripilus lineatus</name>
    <dbReference type="NCBI Taxonomy" id="2056292"/>
    <lineage>
        <taxon>Eukaryota</taxon>
        <taxon>Fungi</taxon>
        <taxon>Dikarya</taxon>
        <taxon>Basidiomycota</taxon>
        <taxon>Agaricomycotina</taxon>
        <taxon>Agaricomycetes</taxon>
        <taxon>Polyporales</taxon>
        <taxon>Meripilaceae</taxon>
        <taxon>Meripilus</taxon>
    </lineage>
</organism>
<evidence type="ECO:0000313" key="2">
    <source>
        <dbReference type="Proteomes" id="UP001212997"/>
    </source>
</evidence>
<dbReference type="Proteomes" id="UP001212997">
    <property type="component" value="Unassembled WGS sequence"/>
</dbReference>
<dbReference type="AlphaFoldDB" id="A0AAD5V850"/>
<name>A0AAD5V850_9APHY</name>
<evidence type="ECO:0000313" key="1">
    <source>
        <dbReference type="EMBL" id="KAJ3487510.1"/>
    </source>
</evidence>
<accession>A0AAD5V850</accession>
<comment type="caution">
    <text evidence="1">The sequence shown here is derived from an EMBL/GenBank/DDBJ whole genome shotgun (WGS) entry which is preliminary data.</text>
</comment>
<protein>
    <recommendedName>
        <fullName evidence="3">Reverse transcriptase</fullName>
    </recommendedName>
</protein>
<proteinExistence type="predicted"/>
<reference evidence="1" key="1">
    <citation type="submission" date="2022-07" db="EMBL/GenBank/DDBJ databases">
        <title>Genome Sequence of Physisporinus lineatus.</title>
        <authorList>
            <person name="Buettner E."/>
        </authorList>
    </citation>
    <scope>NUCLEOTIDE SEQUENCE</scope>
    <source>
        <strain evidence="1">VT162</strain>
    </source>
</reference>
<keyword evidence="2" id="KW-1185">Reference proteome</keyword>
<evidence type="ECO:0008006" key="3">
    <source>
        <dbReference type="Google" id="ProtNLM"/>
    </source>
</evidence>